<keyword evidence="3" id="KW-0808">Transferase</keyword>
<sequence>MGELNTFTSAPYVKVVQRTARLVALWQCMGFCHGVQNTDNMSILGLTIDYGLYGFMDRFDPDFICNASDTGRRYTYQAQPYVCHCNLLKLAEALMPGLPLEASRAILEEFDAEFDDCYLTIMQTKLGLLRQQVPEDKTLVTVLLETMNNTDPSREIPPGSFDVTSGTEPMEVDLTSSGPCDVTSGLEPMIEEHGPDPYDLTSCLPL</sequence>
<dbReference type="AlphaFoldDB" id="A0A8X7XLE6"/>
<organism evidence="10 11">
    <name type="scientific">Polypterus senegalus</name>
    <name type="common">Senegal bichir</name>
    <dbReference type="NCBI Taxonomy" id="55291"/>
    <lineage>
        <taxon>Eukaryota</taxon>
        <taxon>Metazoa</taxon>
        <taxon>Chordata</taxon>
        <taxon>Craniata</taxon>
        <taxon>Vertebrata</taxon>
        <taxon>Euteleostomi</taxon>
        <taxon>Actinopterygii</taxon>
        <taxon>Polypteriformes</taxon>
        <taxon>Polypteridae</taxon>
        <taxon>Polypterus</taxon>
    </lineage>
</organism>
<dbReference type="EMBL" id="JAATIS010000220">
    <property type="protein sequence ID" value="KAG2469390.1"/>
    <property type="molecule type" value="Genomic_DNA"/>
</dbReference>
<evidence type="ECO:0000256" key="7">
    <source>
        <dbReference type="ARBA" id="ARBA00022840"/>
    </source>
</evidence>
<keyword evidence="5" id="KW-0479">Metal-binding</keyword>
<gene>
    <name evidence="10" type="primary">Selenoo_0</name>
    <name evidence="10" type="ORF">GTO96_0004839</name>
</gene>
<comment type="cofactor">
    <cofactor evidence="1">
        <name>Mg(2+)</name>
        <dbReference type="ChEBI" id="CHEBI:18420"/>
    </cofactor>
</comment>
<protein>
    <recommendedName>
        <fullName evidence="9">Selenoprotein O</fullName>
    </recommendedName>
</protein>
<evidence type="ECO:0000256" key="6">
    <source>
        <dbReference type="ARBA" id="ARBA00022741"/>
    </source>
</evidence>
<evidence type="ECO:0000256" key="9">
    <source>
        <dbReference type="ARBA" id="ARBA00031547"/>
    </source>
</evidence>
<comment type="similarity">
    <text evidence="2">Belongs to the SELO family.</text>
</comment>
<accession>A0A8X7XLE6</accession>
<keyword evidence="6" id="KW-0547">Nucleotide-binding</keyword>
<dbReference type="PANTHER" id="PTHR12153:SF15">
    <property type="entry name" value="PROTEIN ADENYLYLTRANSFERASE SELO, MITOCHONDRIAL"/>
    <property type="match status" value="1"/>
</dbReference>
<proteinExistence type="inferred from homology"/>
<evidence type="ECO:0000256" key="3">
    <source>
        <dbReference type="ARBA" id="ARBA00022679"/>
    </source>
</evidence>
<dbReference type="GO" id="GO:0016779">
    <property type="term" value="F:nucleotidyltransferase activity"/>
    <property type="evidence" value="ECO:0007669"/>
    <property type="project" value="UniProtKB-KW"/>
</dbReference>
<dbReference type="Proteomes" id="UP000886611">
    <property type="component" value="Unassembled WGS sequence"/>
</dbReference>
<evidence type="ECO:0000256" key="4">
    <source>
        <dbReference type="ARBA" id="ARBA00022695"/>
    </source>
</evidence>
<dbReference type="InterPro" id="IPR003846">
    <property type="entry name" value="SelO"/>
</dbReference>
<name>A0A8X7XLE6_POLSE</name>
<evidence type="ECO:0000256" key="8">
    <source>
        <dbReference type="ARBA" id="ARBA00022842"/>
    </source>
</evidence>
<reference evidence="10 11" key="1">
    <citation type="journal article" date="2021" name="Cell">
        <title>Tracing the genetic footprints of vertebrate landing in non-teleost ray-finned fishes.</title>
        <authorList>
            <person name="Bi X."/>
            <person name="Wang K."/>
            <person name="Yang L."/>
            <person name="Pan H."/>
            <person name="Jiang H."/>
            <person name="Wei Q."/>
            <person name="Fang M."/>
            <person name="Yu H."/>
            <person name="Zhu C."/>
            <person name="Cai Y."/>
            <person name="He Y."/>
            <person name="Gan X."/>
            <person name="Zeng H."/>
            <person name="Yu D."/>
            <person name="Zhu Y."/>
            <person name="Jiang H."/>
            <person name="Qiu Q."/>
            <person name="Yang H."/>
            <person name="Zhang Y.E."/>
            <person name="Wang W."/>
            <person name="Zhu M."/>
            <person name="He S."/>
            <person name="Zhang G."/>
        </authorList>
    </citation>
    <scope>NUCLEOTIDE SEQUENCE [LARGE SCALE GENOMIC DNA]</scope>
    <source>
        <strain evidence="10">Bchr_013</strain>
    </source>
</reference>
<evidence type="ECO:0000256" key="1">
    <source>
        <dbReference type="ARBA" id="ARBA00001946"/>
    </source>
</evidence>
<dbReference type="PANTHER" id="PTHR12153">
    <property type="entry name" value="SELENOPROTEIN O"/>
    <property type="match status" value="1"/>
</dbReference>
<keyword evidence="7" id="KW-0067">ATP-binding</keyword>
<dbReference type="GO" id="GO:0005524">
    <property type="term" value="F:ATP binding"/>
    <property type="evidence" value="ECO:0007669"/>
    <property type="project" value="UniProtKB-KW"/>
</dbReference>
<feature type="non-terminal residue" evidence="10">
    <location>
        <position position="1"/>
    </location>
</feature>
<dbReference type="Pfam" id="PF02696">
    <property type="entry name" value="SelO"/>
    <property type="match status" value="1"/>
</dbReference>
<keyword evidence="8" id="KW-0460">Magnesium</keyword>
<comment type="caution">
    <text evidence="10">The sequence shown here is derived from an EMBL/GenBank/DDBJ whole genome shotgun (WGS) entry which is preliminary data.</text>
</comment>
<evidence type="ECO:0000313" key="10">
    <source>
        <dbReference type="EMBL" id="KAG2469390.1"/>
    </source>
</evidence>
<evidence type="ECO:0000256" key="5">
    <source>
        <dbReference type="ARBA" id="ARBA00022723"/>
    </source>
</evidence>
<feature type="non-terminal residue" evidence="10">
    <location>
        <position position="206"/>
    </location>
</feature>
<evidence type="ECO:0000256" key="2">
    <source>
        <dbReference type="ARBA" id="ARBA00009747"/>
    </source>
</evidence>
<dbReference type="GO" id="GO:0046872">
    <property type="term" value="F:metal ion binding"/>
    <property type="evidence" value="ECO:0007669"/>
    <property type="project" value="UniProtKB-KW"/>
</dbReference>
<evidence type="ECO:0000313" key="11">
    <source>
        <dbReference type="Proteomes" id="UP000886611"/>
    </source>
</evidence>
<keyword evidence="4" id="KW-0548">Nucleotidyltransferase</keyword>
<keyword evidence="11" id="KW-1185">Reference proteome</keyword>